<dbReference type="Pfam" id="PF21787">
    <property type="entry name" value="TNP-like_RNaseH_N"/>
    <property type="match status" value="1"/>
</dbReference>
<proteinExistence type="predicted"/>
<dbReference type="EMBL" id="GL449975">
    <property type="protein sequence ID" value="EFN81653.1"/>
    <property type="molecule type" value="Genomic_DNA"/>
</dbReference>
<feature type="domain" description="Transposable element P transposase-like RNase H" evidence="1">
    <location>
        <begin position="4"/>
        <end position="72"/>
    </location>
</feature>
<dbReference type="OMA" id="NINKRER"/>
<dbReference type="Proteomes" id="UP000008237">
    <property type="component" value="Unassembled WGS sequence"/>
</dbReference>
<gene>
    <name evidence="2" type="ORF">EAI_08394</name>
</gene>
<dbReference type="AlphaFoldDB" id="E2BRM8"/>
<dbReference type="InterPro" id="IPR048365">
    <property type="entry name" value="TNP-like_RNaseH_N"/>
</dbReference>
<evidence type="ECO:0000313" key="2">
    <source>
        <dbReference type="EMBL" id="EFN81653.1"/>
    </source>
</evidence>
<dbReference type="InParanoid" id="E2BRM8"/>
<evidence type="ECO:0000313" key="3">
    <source>
        <dbReference type="Proteomes" id="UP000008237"/>
    </source>
</evidence>
<evidence type="ECO:0000259" key="1">
    <source>
        <dbReference type="Pfam" id="PF21787"/>
    </source>
</evidence>
<protein>
    <submittedName>
        <fullName evidence="2">Transposable element P transposase</fullName>
    </submittedName>
</protein>
<keyword evidence="3" id="KW-1185">Reference proteome</keyword>
<name>E2BRM8_HARSA</name>
<reference evidence="2 3" key="1">
    <citation type="journal article" date="2010" name="Science">
        <title>Genomic comparison of the ants Camponotus floridanus and Harpegnathos saltator.</title>
        <authorList>
            <person name="Bonasio R."/>
            <person name="Zhang G."/>
            <person name="Ye C."/>
            <person name="Mutti N.S."/>
            <person name="Fang X."/>
            <person name="Qin N."/>
            <person name="Donahue G."/>
            <person name="Yang P."/>
            <person name="Li Q."/>
            <person name="Li C."/>
            <person name="Zhang P."/>
            <person name="Huang Z."/>
            <person name="Berger S.L."/>
            <person name="Reinberg D."/>
            <person name="Wang J."/>
            <person name="Liebig J."/>
        </authorList>
    </citation>
    <scope>NUCLEOTIDE SEQUENCE [LARGE SCALE GENOMIC DNA]</scope>
    <source>
        <strain evidence="2 3">R22 G/1</strain>
    </source>
</reference>
<dbReference type="OrthoDB" id="6624120at2759"/>
<dbReference type="STRING" id="610380.E2BRM8"/>
<sequence length="396" mass="45499">MLKEKASKIMVWILGGLAVRWKQPVAYDFTGNSFFSEAVKDRCLEIVRESYKVGITVRVLTCDMGNRNVWKALGIEVGPQILNNSFCHPCVEGQKMFVMADVVHAFKNFKEMLTNNKVIHLPDRIVEDQGLPSSAVKVAHIFALIDYQSGDMWRMTPKLKRSDVQCNHFDKMKLNVARRVINHRTAASLFNIAFMEGGDPEMVTTAWMVLLMHEWFRYVTCRSLLSALSKKNTEAYEQAITILKLTMDVFQHMYISGGWKPVQTAIKISTKTILDLAELCLNELGYDFLFTGRLTQDIIENLFSVIRYRRPTPTPLQVTQRLRQTTISMLLREVPGSSYDFETEGEILINIFEELKFAALDTALNNNGDWPRDFIILLFTKVVTQYHKKKIKCCTE</sequence>
<organism evidence="3">
    <name type="scientific">Harpegnathos saltator</name>
    <name type="common">Jerdon's jumping ant</name>
    <dbReference type="NCBI Taxonomy" id="610380"/>
    <lineage>
        <taxon>Eukaryota</taxon>
        <taxon>Metazoa</taxon>
        <taxon>Ecdysozoa</taxon>
        <taxon>Arthropoda</taxon>
        <taxon>Hexapoda</taxon>
        <taxon>Insecta</taxon>
        <taxon>Pterygota</taxon>
        <taxon>Neoptera</taxon>
        <taxon>Endopterygota</taxon>
        <taxon>Hymenoptera</taxon>
        <taxon>Apocrita</taxon>
        <taxon>Aculeata</taxon>
        <taxon>Formicoidea</taxon>
        <taxon>Formicidae</taxon>
        <taxon>Ponerinae</taxon>
        <taxon>Ponerini</taxon>
        <taxon>Harpegnathos</taxon>
    </lineage>
</organism>
<accession>E2BRM8</accession>